<evidence type="ECO:0000256" key="7">
    <source>
        <dbReference type="RuleBase" id="RU003660"/>
    </source>
</evidence>
<dbReference type="GO" id="GO:0003735">
    <property type="term" value="F:structural constituent of ribosome"/>
    <property type="evidence" value="ECO:0007669"/>
    <property type="project" value="InterPro"/>
</dbReference>
<evidence type="ECO:0000256" key="3">
    <source>
        <dbReference type="ARBA" id="ARBA00023274"/>
    </source>
</evidence>
<feature type="non-terminal residue" evidence="8">
    <location>
        <position position="130"/>
    </location>
</feature>
<keyword evidence="2 7" id="KW-0689">Ribosomal protein</keyword>
<proteinExistence type="inferred from homology"/>
<dbReference type="GO" id="GO:1990904">
    <property type="term" value="C:ribonucleoprotein complex"/>
    <property type="evidence" value="ECO:0007669"/>
    <property type="project" value="UniProtKB-KW"/>
</dbReference>
<reference evidence="8" key="1">
    <citation type="submission" date="2020-07" db="EMBL/GenBank/DDBJ databases">
        <title>Huge and variable diversity of episymbiotic CPR bacteria and DPANN archaea in groundwater ecosystems.</title>
        <authorList>
            <person name="He C.Y."/>
            <person name="Keren R."/>
            <person name="Whittaker M."/>
            <person name="Farag I.F."/>
            <person name="Doudna J."/>
            <person name="Cate J.H.D."/>
            <person name="Banfield J.F."/>
        </authorList>
    </citation>
    <scope>NUCLEOTIDE SEQUENCE</scope>
    <source>
        <strain evidence="8">NC_groundwater_1370_Ag_S-0.2um_69_93</strain>
    </source>
</reference>
<sequence length="130" mass="13810">MSMTDPIADLLTRVRNALRAGHVQVEVPGGRMKNEILGILRTQGFIQSYEAKPGPGGQARLVVSLKPAVKGRSPLSGLRRVSKPGRRVYVGKESIPKVLNGMGIAILTTPKGILTDEEARAQGVGGEVIC</sequence>
<protein>
    <recommendedName>
        <fullName evidence="4">Small ribosomal subunit protein uS8</fullName>
    </recommendedName>
    <alternativeName>
        <fullName evidence="5">30S ribosomal protein S8</fullName>
    </alternativeName>
</protein>
<dbReference type="Proteomes" id="UP000752292">
    <property type="component" value="Unassembled WGS sequence"/>
</dbReference>
<dbReference type="HAMAP" id="MF_01302_B">
    <property type="entry name" value="Ribosomal_uS8_B"/>
    <property type="match status" value="1"/>
</dbReference>
<dbReference type="InterPro" id="IPR047863">
    <property type="entry name" value="Ribosomal_uS8_CS"/>
</dbReference>
<evidence type="ECO:0000313" key="8">
    <source>
        <dbReference type="EMBL" id="MBI4251730.1"/>
    </source>
</evidence>
<dbReference type="FunFam" id="3.30.1490.10:FF:000001">
    <property type="entry name" value="30S ribosomal protein S8"/>
    <property type="match status" value="1"/>
</dbReference>
<organism evidence="8 9">
    <name type="scientific">Tectimicrobiota bacterium</name>
    <dbReference type="NCBI Taxonomy" id="2528274"/>
    <lineage>
        <taxon>Bacteria</taxon>
        <taxon>Pseudomonadati</taxon>
        <taxon>Nitrospinota/Tectimicrobiota group</taxon>
        <taxon>Candidatus Tectimicrobiota</taxon>
    </lineage>
</organism>
<evidence type="ECO:0000256" key="1">
    <source>
        <dbReference type="ARBA" id="ARBA00006471"/>
    </source>
</evidence>
<dbReference type="AlphaFoldDB" id="A0A932ZUG5"/>
<dbReference type="EMBL" id="JACQRX010000202">
    <property type="protein sequence ID" value="MBI4251730.1"/>
    <property type="molecule type" value="Genomic_DNA"/>
</dbReference>
<comment type="caution">
    <text evidence="8">The sequence shown here is derived from an EMBL/GenBank/DDBJ whole genome shotgun (WGS) entry which is preliminary data.</text>
</comment>
<dbReference type="NCBIfam" id="NF001109">
    <property type="entry name" value="PRK00136.1"/>
    <property type="match status" value="1"/>
</dbReference>
<dbReference type="Pfam" id="PF00410">
    <property type="entry name" value="Ribosomal_S8"/>
    <property type="match status" value="1"/>
</dbReference>
<name>A0A932ZUG5_UNCTE</name>
<dbReference type="InterPro" id="IPR035987">
    <property type="entry name" value="Ribosomal_uS8_sf"/>
</dbReference>
<evidence type="ECO:0000256" key="2">
    <source>
        <dbReference type="ARBA" id="ARBA00022980"/>
    </source>
</evidence>
<comment type="subunit">
    <text evidence="6">Part of the 30S ribosomal subunit. Contacts proteins S5 and S12.</text>
</comment>
<dbReference type="GO" id="GO:0005840">
    <property type="term" value="C:ribosome"/>
    <property type="evidence" value="ECO:0007669"/>
    <property type="project" value="UniProtKB-KW"/>
</dbReference>
<accession>A0A932ZUG5</accession>
<keyword evidence="3 7" id="KW-0687">Ribonucleoprotein</keyword>
<dbReference type="GO" id="GO:0005737">
    <property type="term" value="C:cytoplasm"/>
    <property type="evidence" value="ECO:0007669"/>
    <property type="project" value="UniProtKB-ARBA"/>
</dbReference>
<evidence type="ECO:0000256" key="4">
    <source>
        <dbReference type="ARBA" id="ARBA00035258"/>
    </source>
</evidence>
<dbReference type="GO" id="GO:0006412">
    <property type="term" value="P:translation"/>
    <property type="evidence" value="ECO:0007669"/>
    <property type="project" value="InterPro"/>
</dbReference>
<dbReference type="Gene3D" id="3.30.1490.10">
    <property type="match status" value="1"/>
</dbReference>
<dbReference type="SUPFAM" id="SSF56047">
    <property type="entry name" value="Ribosomal protein S8"/>
    <property type="match status" value="1"/>
</dbReference>
<evidence type="ECO:0000313" key="9">
    <source>
        <dbReference type="Proteomes" id="UP000752292"/>
    </source>
</evidence>
<dbReference type="InterPro" id="IPR000630">
    <property type="entry name" value="Ribosomal_uS8"/>
</dbReference>
<gene>
    <name evidence="8" type="primary">rpsH</name>
    <name evidence="8" type="ORF">HY618_04650</name>
</gene>
<dbReference type="Gene3D" id="3.30.1370.30">
    <property type="match status" value="1"/>
</dbReference>
<evidence type="ECO:0000256" key="5">
    <source>
        <dbReference type="ARBA" id="ARBA00035525"/>
    </source>
</evidence>
<evidence type="ECO:0000256" key="6">
    <source>
        <dbReference type="ARBA" id="ARBA00046740"/>
    </source>
</evidence>
<comment type="similarity">
    <text evidence="1 7">Belongs to the universal ribosomal protein uS8 family.</text>
</comment>
<dbReference type="PANTHER" id="PTHR11758">
    <property type="entry name" value="40S RIBOSOMAL PROTEIN S15A"/>
    <property type="match status" value="1"/>
</dbReference>
<dbReference type="PROSITE" id="PS00053">
    <property type="entry name" value="RIBOSOMAL_S8"/>
    <property type="match status" value="1"/>
</dbReference>